<evidence type="ECO:0000313" key="3">
    <source>
        <dbReference type="Proteomes" id="UP001054846"/>
    </source>
</evidence>
<dbReference type="Proteomes" id="UP001054846">
    <property type="component" value="Chromosome"/>
</dbReference>
<feature type="region of interest" description="Disordered" evidence="1">
    <location>
        <begin position="119"/>
        <end position="146"/>
    </location>
</feature>
<keyword evidence="3" id="KW-1185">Reference proteome</keyword>
<sequence length="146" mass="16412">MSRLGLDLKALKDMPGAAERARNLSGERLTIVALSVALGTMTLLWQSERLKPAPSFVVTQEGSIAAARPTDPNLRTPEEIKVFAERTWRGLYGWNYDLSPSLCECKKMYWQRFKPSARKRTSKERTLLRATPEAARSTKGGNKKCK</sequence>
<evidence type="ECO:0000256" key="1">
    <source>
        <dbReference type="SAM" id="MobiDB-lite"/>
    </source>
</evidence>
<organism evidence="2 3">
    <name type="scientific">Gloeobacter morelensis MG652769</name>
    <dbReference type="NCBI Taxonomy" id="2781736"/>
    <lineage>
        <taxon>Bacteria</taxon>
        <taxon>Bacillati</taxon>
        <taxon>Cyanobacteriota</taxon>
        <taxon>Cyanophyceae</taxon>
        <taxon>Gloeobacterales</taxon>
        <taxon>Gloeobacteraceae</taxon>
        <taxon>Gloeobacter</taxon>
        <taxon>Gloeobacter morelensis</taxon>
    </lineage>
</organism>
<dbReference type="RefSeq" id="WP_230839610.1">
    <property type="nucleotide sequence ID" value="NZ_CP063845.1"/>
</dbReference>
<evidence type="ECO:0000313" key="2">
    <source>
        <dbReference type="EMBL" id="UFP92619.1"/>
    </source>
</evidence>
<proteinExistence type="predicted"/>
<gene>
    <name evidence="2" type="ORF">ISF26_12260</name>
</gene>
<dbReference type="EMBL" id="CP063845">
    <property type="protein sequence ID" value="UFP92619.1"/>
    <property type="molecule type" value="Genomic_DNA"/>
</dbReference>
<accession>A0ABY3PG58</accession>
<name>A0ABY3PG58_9CYAN</name>
<reference evidence="2 3" key="1">
    <citation type="journal article" date="2021" name="Genome Biol. Evol.">
        <title>Complete Genome Sequencing of a Novel Gloeobacter Species from a Waterfall Cave in Mexico.</title>
        <authorList>
            <person name="Saw J.H."/>
            <person name="Cardona T."/>
            <person name="Montejano G."/>
        </authorList>
    </citation>
    <scope>NUCLEOTIDE SEQUENCE [LARGE SCALE GENOMIC DNA]</scope>
    <source>
        <strain evidence="2">MG652769</strain>
    </source>
</reference>
<protein>
    <submittedName>
        <fullName evidence="2">Uncharacterized protein</fullName>
    </submittedName>
</protein>